<sequence>MSATDEMREFVRENSDMLSRVLACGNDEARAYALALLANCDEVDSVEEVQEQLNRIKLESS</sequence>
<dbReference type="AlphaFoldDB" id="A0A8J8CCN9"/>
<gene>
    <name evidence="1" type="ORF">EGD98_08520</name>
</gene>
<accession>A0A8J8CCN9</accession>
<dbReference type="RefSeq" id="WP_220587908.1">
    <property type="nucleotide sequence ID" value="NZ_RKLQ01000001.1"/>
</dbReference>
<dbReference type="Proteomes" id="UP000783863">
    <property type="component" value="Unassembled WGS sequence"/>
</dbReference>
<organism evidence="1 2">
    <name type="scientific">Haloarcula salinisoli</name>
    <dbReference type="NCBI Taxonomy" id="2487746"/>
    <lineage>
        <taxon>Archaea</taxon>
        <taxon>Methanobacteriati</taxon>
        <taxon>Methanobacteriota</taxon>
        <taxon>Stenosarchaea group</taxon>
        <taxon>Halobacteria</taxon>
        <taxon>Halobacteriales</taxon>
        <taxon>Haloarculaceae</taxon>
        <taxon>Haloarcula</taxon>
    </lineage>
</organism>
<keyword evidence="2" id="KW-1185">Reference proteome</keyword>
<dbReference type="EMBL" id="RKLQ01000001">
    <property type="protein sequence ID" value="MBX0303715.1"/>
    <property type="molecule type" value="Genomic_DNA"/>
</dbReference>
<reference evidence="1" key="1">
    <citation type="submission" date="2021-06" db="EMBL/GenBank/DDBJ databases">
        <title>Halomicroarcula sp. F24A a new haloarchaeum isolated from saline soil.</title>
        <authorList>
            <person name="Duran-Viseras A."/>
            <person name="Sanchez-Porro C."/>
            <person name="Ventosa A."/>
        </authorList>
    </citation>
    <scope>NUCLEOTIDE SEQUENCE</scope>
    <source>
        <strain evidence="1">F24A</strain>
    </source>
</reference>
<protein>
    <submittedName>
        <fullName evidence="1">Uncharacterized protein</fullName>
    </submittedName>
</protein>
<comment type="caution">
    <text evidence="1">The sequence shown here is derived from an EMBL/GenBank/DDBJ whole genome shotgun (WGS) entry which is preliminary data.</text>
</comment>
<evidence type="ECO:0000313" key="2">
    <source>
        <dbReference type="Proteomes" id="UP000783863"/>
    </source>
</evidence>
<evidence type="ECO:0000313" key="1">
    <source>
        <dbReference type="EMBL" id="MBX0303715.1"/>
    </source>
</evidence>
<name>A0A8J8CCN9_9EURY</name>
<proteinExistence type="predicted"/>